<sequence>MQERSLLAKAILRTPSPASLAPTGIAFLLGELLAWRSNTAI</sequence>
<organism evidence="1 2">
    <name type="scientific">Pseudomonas mandelii JR-1</name>
    <dbReference type="NCBI Taxonomy" id="1147786"/>
    <lineage>
        <taxon>Bacteria</taxon>
        <taxon>Pseudomonadati</taxon>
        <taxon>Pseudomonadota</taxon>
        <taxon>Gammaproteobacteria</taxon>
        <taxon>Pseudomonadales</taxon>
        <taxon>Pseudomonadaceae</taxon>
        <taxon>Pseudomonas</taxon>
    </lineage>
</organism>
<dbReference type="AlphaFoldDB" id="A0A024EG95"/>
<dbReference type="KEGG" id="pman:OU5_4274"/>
<gene>
    <name evidence="1" type="ORF">OU5_4274</name>
</gene>
<accession>A0A024EG95</accession>
<protein>
    <submittedName>
        <fullName evidence="1">Uncharacterized protein</fullName>
    </submittedName>
</protein>
<reference evidence="1 2" key="1">
    <citation type="journal article" date="2012" name="J. Bacteriol.">
        <title>Genome sequence of cold-adapted Pseudomonas mandelii strain JR-1.</title>
        <authorList>
            <person name="Jang S.H."/>
            <person name="Kim J."/>
            <person name="Kim J."/>
            <person name="Hong S."/>
            <person name="Lee C."/>
        </authorList>
    </citation>
    <scope>NUCLEOTIDE SEQUENCE [LARGE SCALE GENOMIC DNA]</scope>
    <source>
        <strain evidence="1 2">JR-1</strain>
    </source>
</reference>
<proteinExistence type="predicted"/>
<name>A0A024EG95_9PSED</name>
<dbReference type="EMBL" id="CP005960">
    <property type="protein sequence ID" value="AHZ71353.1"/>
    <property type="molecule type" value="Genomic_DNA"/>
</dbReference>
<evidence type="ECO:0000313" key="2">
    <source>
        <dbReference type="Proteomes" id="UP000026913"/>
    </source>
</evidence>
<dbReference type="Proteomes" id="UP000026913">
    <property type="component" value="Chromosome"/>
</dbReference>
<dbReference type="HOGENOM" id="CLU_3275345_0_0_6"/>
<evidence type="ECO:0000313" key="1">
    <source>
        <dbReference type="EMBL" id="AHZ71353.1"/>
    </source>
</evidence>